<evidence type="ECO:0000313" key="2">
    <source>
        <dbReference type="Proteomes" id="UP001164250"/>
    </source>
</evidence>
<dbReference type="Proteomes" id="UP001164250">
    <property type="component" value="Chromosome 11"/>
</dbReference>
<protein>
    <submittedName>
        <fullName evidence="1">Uncharacterized protein</fullName>
    </submittedName>
</protein>
<sequence length="96" mass="11434">MSPKLAKVADLRRYVGVSNACYALRKIQNKYSKRERSNVPAWEKKFCLEVGSIPWNKLVQFKMFIYEFDRVVEWNDSATEEAFKKAKFRYWSEING</sequence>
<accession>A0ACC1AE54</accession>
<organism evidence="1 2">
    <name type="scientific">Pistacia atlantica</name>
    <dbReference type="NCBI Taxonomy" id="434234"/>
    <lineage>
        <taxon>Eukaryota</taxon>
        <taxon>Viridiplantae</taxon>
        <taxon>Streptophyta</taxon>
        <taxon>Embryophyta</taxon>
        <taxon>Tracheophyta</taxon>
        <taxon>Spermatophyta</taxon>
        <taxon>Magnoliopsida</taxon>
        <taxon>eudicotyledons</taxon>
        <taxon>Gunneridae</taxon>
        <taxon>Pentapetalae</taxon>
        <taxon>rosids</taxon>
        <taxon>malvids</taxon>
        <taxon>Sapindales</taxon>
        <taxon>Anacardiaceae</taxon>
        <taxon>Pistacia</taxon>
    </lineage>
</organism>
<keyword evidence="2" id="KW-1185">Reference proteome</keyword>
<proteinExistence type="predicted"/>
<dbReference type="EMBL" id="CM047907">
    <property type="protein sequence ID" value="KAJ0084638.1"/>
    <property type="molecule type" value="Genomic_DNA"/>
</dbReference>
<evidence type="ECO:0000313" key="1">
    <source>
        <dbReference type="EMBL" id="KAJ0084638.1"/>
    </source>
</evidence>
<reference evidence="2" key="1">
    <citation type="journal article" date="2023" name="G3 (Bethesda)">
        <title>Genome assembly and association tests identify interacting loci associated with vigor, precocity, and sex in interspecific pistachio rootstocks.</title>
        <authorList>
            <person name="Palmer W."/>
            <person name="Jacygrad E."/>
            <person name="Sagayaradj S."/>
            <person name="Cavanaugh K."/>
            <person name="Han R."/>
            <person name="Bertier L."/>
            <person name="Beede B."/>
            <person name="Kafkas S."/>
            <person name="Golino D."/>
            <person name="Preece J."/>
            <person name="Michelmore R."/>
        </authorList>
    </citation>
    <scope>NUCLEOTIDE SEQUENCE [LARGE SCALE GENOMIC DNA]</scope>
</reference>
<name>A0ACC1AE54_9ROSI</name>
<comment type="caution">
    <text evidence="1">The sequence shown here is derived from an EMBL/GenBank/DDBJ whole genome shotgun (WGS) entry which is preliminary data.</text>
</comment>
<gene>
    <name evidence="1" type="ORF">Patl1_29515</name>
</gene>